<dbReference type="AlphaFoldDB" id="A0A8S1P0U1"/>
<keyword evidence="5" id="KW-1185">Reference proteome</keyword>
<keyword evidence="2" id="KW-0812">Transmembrane</keyword>
<feature type="coiled-coil region" evidence="1">
    <location>
        <begin position="357"/>
        <end position="391"/>
    </location>
</feature>
<accession>A0A8S1P0U1</accession>
<organism evidence="4 5">
    <name type="scientific">Paramecium sonneborni</name>
    <dbReference type="NCBI Taxonomy" id="65129"/>
    <lineage>
        <taxon>Eukaryota</taxon>
        <taxon>Sar</taxon>
        <taxon>Alveolata</taxon>
        <taxon>Ciliophora</taxon>
        <taxon>Intramacronucleata</taxon>
        <taxon>Oligohymenophorea</taxon>
        <taxon>Peniculida</taxon>
        <taxon>Parameciidae</taxon>
        <taxon>Paramecium</taxon>
    </lineage>
</organism>
<name>A0A8S1P0U1_9CILI</name>
<evidence type="ECO:0000313" key="5">
    <source>
        <dbReference type="Proteomes" id="UP000692954"/>
    </source>
</evidence>
<reference evidence="4" key="1">
    <citation type="submission" date="2021-01" db="EMBL/GenBank/DDBJ databases">
        <authorList>
            <consortium name="Genoscope - CEA"/>
            <person name="William W."/>
        </authorList>
    </citation>
    <scope>NUCLEOTIDE SEQUENCE</scope>
</reference>
<proteinExistence type="predicted"/>
<evidence type="ECO:0000259" key="3">
    <source>
        <dbReference type="Pfam" id="PF01926"/>
    </source>
</evidence>
<feature type="transmembrane region" description="Helical" evidence="2">
    <location>
        <begin position="414"/>
        <end position="437"/>
    </location>
</feature>
<evidence type="ECO:0000313" key="4">
    <source>
        <dbReference type="EMBL" id="CAD8096035.1"/>
    </source>
</evidence>
<evidence type="ECO:0000256" key="2">
    <source>
        <dbReference type="SAM" id="Phobius"/>
    </source>
</evidence>
<keyword evidence="2" id="KW-0472">Membrane</keyword>
<dbReference type="OrthoDB" id="8954335at2759"/>
<sequence>MQQSNDVKYQDLIEKGQEIIKEIINEVEKDFEKFLEFTEKHTKKEIIILCGNTGAGKSTIYNWLLGAQFQITRNSLQIKQANQEFKISPQSSSSISVTQNPFYEYIQEFDHILVDFPGFESTKSENHQLYVDLLFKKITNAFETKIVYVLENTKFNLTQRGKDYQSFIIDKIQSDTKNVENVCLILNQYNDRPSDDEFIQNVKDILEKRRELKNLPKSICVIRQIQNDNDINEILSEEKRYNKNYFKTYQFSQIIRRLNHKRLSKCYELILFYKFNKYGKLNQNDDKLKKNIDNIIMIESGGQIESFNIQEIKKLFNLYKTMIQTCNNYNEIFDKDFNIFEKIYNYFEPFNPMMKCFDQIQQQLKNEQSNLDTINQLIKKSQENNKEIQMKRDQIAIHINDTKEGSEGSSILEIFGWGIGLGIGFVALVGGILIVFFKK</sequence>
<evidence type="ECO:0000256" key="1">
    <source>
        <dbReference type="SAM" id="Coils"/>
    </source>
</evidence>
<keyword evidence="1" id="KW-0175">Coiled coil</keyword>
<protein>
    <recommendedName>
        <fullName evidence="3">G domain-containing protein</fullName>
    </recommendedName>
</protein>
<dbReference type="GO" id="GO:0005525">
    <property type="term" value="F:GTP binding"/>
    <property type="evidence" value="ECO:0007669"/>
    <property type="project" value="InterPro"/>
</dbReference>
<comment type="caution">
    <text evidence="4">The sequence shown here is derived from an EMBL/GenBank/DDBJ whole genome shotgun (WGS) entry which is preliminary data.</text>
</comment>
<keyword evidence="2" id="KW-1133">Transmembrane helix</keyword>
<dbReference type="Proteomes" id="UP000692954">
    <property type="component" value="Unassembled WGS sequence"/>
</dbReference>
<dbReference type="EMBL" id="CAJJDN010000065">
    <property type="protein sequence ID" value="CAD8096035.1"/>
    <property type="molecule type" value="Genomic_DNA"/>
</dbReference>
<dbReference type="InterPro" id="IPR006073">
    <property type="entry name" value="GTP-bd"/>
</dbReference>
<feature type="domain" description="G" evidence="3">
    <location>
        <begin position="47"/>
        <end position="159"/>
    </location>
</feature>
<gene>
    <name evidence="4" type="ORF">PSON_ATCC_30995.1.T0650225</name>
</gene>
<dbReference type="Pfam" id="PF01926">
    <property type="entry name" value="MMR_HSR1"/>
    <property type="match status" value="1"/>
</dbReference>